<feature type="transmembrane region" description="Helical" evidence="1">
    <location>
        <begin position="115"/>
        <end position="134"/>
    </location>
</feature>
<feature type="transmembrane region" description="Helical" evidence="1">
    <location>
        <begin position="85"/>
        <end position="103"/>
    </location>
</feature>
<evidence type="ECO:0000256" key="1">
    <source>
        <dbReference type="SAM" id="Phobius"/>
    </source>
</evidence>
<accession>A0A895XNX6</accession>
<sequence length="211" mass="22559">MSYPPQPQQPGMAMPKTRPGTVLVASVIQILTGVLLIINQLIAQMFSQDAVAALHSELERQLGSNYTQANRDEINQSFDMGATDLIVPLILAAGLIVLGLLNLRGARPARIVSWVIQPLVMICGALLLVATLAMETVMETMVEGTGVDGGAILNAYTDAMPGIYLPLNYIALTLASLGSLLVIILLALPASNQFFRKEPPQQNIPGAPQQF</sequence>
<organism evidence="2 3">
    <name type="scientific">Natronoglycomyces albus</name>
    <dbReference type="NCBI Taxonomy" id="2811108"/>
    <lineage>
        <taxon>Bacteria</taxon>
        <taxon>Bacillati</taxon>
        <taxon>Actinomycetota</taxon>
        <taxon>Actinomycetes</taxon>
        <taxon>Glycomycetales</taxon>
        <taxon>Glycomycetaceae</taxon>
        <taxon>Natronoglycomyces</taxon>
    </lineage>
</organism>
<keyword evidence="1" id="KW-1133">Transmembrane helix</keyword>
<proteinExistence type="predicted"/>
<dbReference type="Proteomes" id="UP000662939">
    <property type="component" value="Chromosome"/>
</dbReference>
<gene>
    <name evidence="2" type="ORF">JQS30_08110</name>
</gene>
<feature type="transmembrane region" description="Helical" evidence="1">
    <location>
        <begin position="169"/>
        <end position="188"/>
    </location>
</feature>
<keyword evidence="1" id="KW-0812">Transmembrane</keyword>
<protein>
    <submittedName>
        <fullName evidence="2">Uncharacterized protein</fullName>
    </submittedName>
</protein>
<dbReference type="EMBL" id="CP070496">
    <property type="protein sequence ID" value="QSB06837.1"/>
    <property type="molecule type" value="Genomic_DNA"/>
</dbReference>
<dbReference type="AlphaFoldDB" id="A0A895XNX6"/>
<evidence type="ECO:0000313" key="3">
    <source>
        <dbReference type="Proteomes" id="UP000662939"/>
    </source>
</evidence>
<name>A0A895XNX6_9ACTN</name>
<dbReference type="RefSeq" id="WP_213172844.1">
    <property type="nucleotide sequence ID" value="NZ_CP070496.1"/>
</dbReference>
<evidence type="ECO:0000313" key="2">
    <source>
        <dbReference type="EMBL" id="QSB06837.1"/>
    </source>
</evidence>
<keyword evidence="1" id="KW-0472">Membrane</keyword>
<feature type="transmembrane region" description="Helical" evidence="1">
    <location>
        <begin position="21"/>
        <end position="42"/>
    </location>
</feature>
<keyword evidence="3" id="KW-1185">Reference proteome</keyword>
<dbReference type="KEGG" id="nav:JQS30_08110"/>
<reference evidence="2" key="1">
    <citation type="submission" date="2021-02" db="EMBL/GenBank/DDBJ databases">
        <title>Natronoglycomyces albus gen. nov., sp. nov, a haloalkaliphilic actinobacterium from a soda solonchak soil.</title>
        <authorList>
            <person name="Sorokin D.Y."/>
            <person name="Khijniak T.V."/>
            <person name="Zakharycheva A.P."/>
            <person name="Boueva O.V."/>
            <person name="Ariskina E.V."/>
            <person name="Hahnke R.L."/>
            <person name="Bunk B."/>
            <person name="Sproer C."/>
            <person name="Schumann P."/>
            <person name="Evtushenko L.I."/>
            <person name="Kublanov I.V."/>
        </authorList>
    </citation>
    <scope>NUCLEOTIDE SEQUENCE</scope>
    <source>
        <strain evidence="2">DSM 106290</strain>
    </source>
</reference>